<dbReference type="SUPFAM" id="SSF53850">
    <property type="entry name" value="Periplasmic binding protein-like II"/>
    <property type="match status" value="1"/>
</dbReference>
<dbReference type="InterPro" id="IPR036388">
    <property type="entry name" value="WH-like_DNA-bd_sf"/>
</dbReference>
<dbReference type="InterPro" id="IPR058163">
    <property type="entry name" value="LysR-type_TF_proteobact-type"/>
</dbReference>
<dbReference type="RefSeq" id="WP_422918036.1">
    <property type="nucleotide sequence ID" value="NZ_JAMZEJ010000001.1"/>
</dbReference>
<keyword evidence="3" id="KW-0238">DNA-binding</keyword>
<dbReference type="Gene3D" id="1.10.10.10">
    <property type="entry name" value="Winged helix-like DNA-binding domain superfamily/Winged helix DNA-binding domain"/>
    <property type="match status" value="1"/>
</dbReference>
<evidence type="ECO:0000256" key="4">
    <source>
        <dbReference type="ARBA" id="ARBA00023163"/>
    </source>
</evidence>
<comment type="caution">
    <text evidence="6">The sequence shown here is derived from an EMBL/GenBank/DDBJ whole genome shotgun (WGS) entry which is preliminary data.</text>
</comment>
<name>A0ABT1VSH8_9PROT</name>
<keyword evidence="7" id="KW-1185">Reference proteome</keyword>
<reference evidence="6 7" key="1">
    <citation type="submission" date="2022-06" db="EMBL/GenBank/DDBJ databases">
        <title>Rhizosaccharibacter gen. nov. sp. nov. KSS12, endophytic bacteria isolated from sugarcane.</title>
        <authorList>
            <person name="Pitiwittayakul N."/>
        </authorList>
    </citation>
    <scope>NUCLEOTIDE SEQUENCE [LARGE SCALE GENOMIC DNA]</scope>
    <source>
        <strain evidence="6 7">KSS12</strain>
    </source>
</reference>
<evidence type="ECO:0000256" key="1">
    <source>
        <dbReference type="ARBA" id="ARBA00009437"/>
    </source>
</evidence>
<feature type="domain" description="HTH lysR-type" evidence="5">
    <location>
        <begin position="4"/>
        <end position="61"/>
    </location>
</feature>
<comment type="similarity">
    <text evidence="1">Belongs to the LysR transcriptional regulatory family.</text>
</comment>
<dbReference type="CDD" id="cd08474">
    <property type="entry name" value="PBP2_CrgA_like_5"/>
    <property type="match status" value="1"/>
</dbReference>
<accession>A0ABT1VSH8</accession>
<dbReference type="SUPFAM" id="SSF46785">
    <property type="entry name" value="Winged helix' DNA-binding domain"/>
    <property type="match status" value="1"/>
</dbReference>
<dbReference type="PANTHER" id="PTHR30537:SF1">
    <property type="entry name" value="HTH-TYPE TRANSCRIPTIONAL REGULATOR PGRR"/>
    <property type="match status" value="1"/>
</dbReference>
<keyword evidence="4" id="KW-0804">Transcription</keyword>
<dbReference type="PROSITE" id="PS50931">
    <property type="entry name" value="HTH_LYSR"/>
    <property type="match status" value="1"/>
</dbReference>
<evidence type="ECO:0000256" key="2">
    <source>
        <dbReference type="ARBA" id="ARBA00023015"/>
    </source>
</evidence>
<dbReference type="Pfam" id="PF00126">
    <property type="entry name" value="HTH_1"/>
    <property type="match status" value="1"/>
</dbReference>
<dbReference type="EMBL" id="JAMZEJ010000001">
    <property type="protein sequence ID" value="MCQ8239289.1"/>
    <property type="molecule type" value="Genomic_DNA"/>
</dbReference>
<dbReference type="Proteomes" id="UP001524547">
    <property type="component" value="Unassembled WGS sequence"/>
</dbReference>
<evidence type="ECO:0000313" key="6">
    <source>
        <dbReference type="EMBL" id="MCQ8239289.1"/>
    </source>
</evidence>
<dbReference type="Pfam" id="PF03466">
    <property type="entry name" value="LysR_substrate"/>
    <property type="match status" value="1"/>
</dbReference>
<dbReference type="InterPro" id="IPR036390">
    <property type="entry name" value="WH_DNA-bd_sf"/>
</dbReference>
<protein>
    <submittedName>
        <fullName evidence="6">LysR family transcriptional regulator</fullName>
    </submittedName>
</protein>
<evidence type="ECO:0000313" key="7">
    <source>
        <dbReference type="Proteomes" id="UP001524547"/>
    </source>
</evidence>
<gene>
    <name evidence="6" type="ORF">NFI88_00355</name>
</gene>
<evidence type="ECO:0000259" key="5">
    <source>
        <dbReference type="PROSITE" id="PS50931"/>
    </source>
</evidence>
<dbReference type="InterPro" id="IPR005119">
    <property type="entry name" value="LysR_subst-bd"/>
</dbReference>
<keyword evidence="2" id="KW-0805">Transcription regulation</keyword>
<dbReference type="InterPro" id="IPR000847">
    <property type="entry name" value="LysR_HTH_N"/>
</dbReference>
<evidence type="ECO:0000256" key="3">
    <source>
        <dbReference type="ARBA" id="ARBA00023125"/>
    </source>
</evidence>
<organism evidence="6 7">
    <name type="scientific">Rhizosaccharibacter radicis</name>
    <dbReference type="NCBI Taxonomy" id="2782605"/>
    <lineage>
        <taxon>Bacteria</taxon>
        <taxon>Pseudomonadati</taxon>
        <taxon>Pseudomonadota</taxon>
        <taxon>Alphaproteobacteria</taxon>
        <taxon>Acetobacterales</taxon>
        <taxon>Acetobacteraceae</taxon>
        <taxon>Rhizosaccharibacter</taxon>
    </lineage>
</organism>
<dbReference type="Gene3D" id="3.40.190.290">
    <property type="match status" value="1"/>
</dbReference>
<proteinExistence type="inferred from homology"/>
<dbReference type="PANTHER" id="PTHR30537">
    <property type="entry name" value="HTH-TYPE TRANSCRIPTIONAL REGULATOR"/>
    <property type="match status" value="1"/>
</dbReference>
<sequence length="295" mass="32377">MAEPSLSSLRAFVAVARHGSFRQAAIGRGVDPSAFSHVVRDLEQCLDVRLFHRTSRSVRLTEAGAALLRRVGPALDELSGAFEAARASALVPSGSLRLNVPRIANDLIIAPMVGRFLSRYPAITLEVVTFDGLVDIVADGFDAGIRRDRRLSPGMVSLPIGAPRRFAVVAAPAYFAGRAVPREPADLREHRCIVRRFPSGSRYAWEFEREGETLEFGVEGPLVVDDTALMIRAALDGVGLAFLFEELVAEHVAAGTLIRVLESWCPPRPRFHLYYPGRRQVPAPLRAFIDMLREG</sequence>